<evidence type="ECO:0000313" key="7">
    <source>
        <dbReference type="Proteomes" id="UP000192656"/>
    </source>
</evidence>
<gene>
    <name evidence="6" type="ORF">SAMN06297251_111133</name>
</gene>
<keyword evidence="3 6" id="KW-0808">Transferase</keyword>
<evidence type="ECO:0000259" key="5">
    <source>
        <dbReference type="Pfam" id="PF02709"/>
    </source>
</evidence>
<accession>A0A1W2CUN8</accession>
<dbReference type="SUPFAM" id="SSF53448">
    <property type="entry name" value="Nucleotide-diphospho-sugar transferases"/>
    <property type="match status" value="1"/>
</dbReference>
<evidence type="ECO:0000256" key="2">
    <source>
        <dbReference type="ARBA" id="ARBA00022676"/>
    </source>
</evidence>
<dbReference type="OrthoDB" id="6653642at2"/>
<dbReference type="EMBL" id="FWXR01000011">
    <property type="protein sequence ID" value="SMC88950.1"/>
    <property type="molecule type" value="Genomic_DNA"/>
</dbReference>
<dbReference type="Gene3D" id="3.90.550.10">
    <property type="entry name" value="Spore Coat Polysaccharide Biosynthesis Protein SpsA, Chain A"/>
    <property type="match status" value="1"/>
</dbReference>
<sequence length="287" mass="31555">MSLSVLTLVRGRRAHLVNLMQSLSAQTRRPDELVIAFMQETIEPDLPAIGLPVRALTVTGQALPLAKARNRAAAAAKGDTLVFLDVDCIASPTLVENFERASASEHGLFLGEVLYLPEGAVTNPLDTASLDAVGIAHPSKPGMPATGWRREPDAGEFWGLSFALRKSLWNRLGGMDERFVGYGGEETDLAARLDKSGIPVWWTAGARAYHQHHTVHIPPLNHFGSIIRNARRFHEKHGRWCMTYWLGQLAETGLIEWSQEAGDIVCLREPDAEMIAAARQPGHVRFS</sequence>
<evidence type="ECO:0000313" key="6">
    <source>
        <dbReference type="EMBL" id="SMC88950.1"/>
    </source>
</evidence>
<evidence type="ECO:0000259" key="4">
    <source>
        <dbReference type="Pfam" id="PF00535"/>
    </source>
</evidence>
<feature type="domain" description="Galactosyltransferase C-terminal" evidence="5">
    <location>
        <begin position="153"/>
        <end position="210"/>
    </location>
</feature>
<dbReference type="RefSeq" id="WP_139798372.1">
    <property type="nucleotide sequence ID" value="NZ_FWXR01000011.1"/>
</dbReference>
<proteinExistence type="inferred from homology"/>
<name>A0A1W2CUN8_9HYPH</name>
<dbReference type="Pfam" id="PF00535">
    <property type="entry name" value="Glycos_transf_2"/>
    <property type="match status" value="1"/>
</dbReference>
<organism evidence="6 7">
    <name type="scientific">Fulvimarina manganoxydans</name>
    <dbReference type="NCBI Taxonomy" id="937218"/>
    <lineage>
        <taxon>Bacteria</taxon>
        <taxon>Pseudomonadati</taxon>
        <taxon>Pseudomonadota</taxon>
        <taxon>Alphaproteobacteria</taxon>
        <taxon>Hyphomicrobiales</taxon>
        <taxon>Aurantimonadaceae</taxon>
        <taxon>Fulvimarina</taxon>
    </lineage>
</organism>
<keyword evidence="7" id="KW-1185">Reference proteome</keyword>
<dbReference type="PANTHER" id="PTHR43179:SF12">
    <property type="entry name" value="GALACTOFURANOSYLTRANSFERASE GLFT2"/>
    <property type="match status" value="1"/>
</dbReference>
<dbReference type="AlphaFoldDB" id="A0A1W2CUN8"/>
<dbReference type="InterPro" id="IPR001173">
    <property type="entry name" value="Glyco_trans_2-like"/>
</dbReference>
<evidence type="ECO:0000256" key="3">
    <source>
        <dbReference type="ARBA" id="ARBA00022679"/>
    </source>
</evidence>
<feature type="domain" description="Glycosyltransferase 2-like" evidence="4">
    <location>
        <begin position="64"/>
        <end position="114"/>
    </location>
</feature>
<dbReference type="Proteomes" id="UP000192656">
    <property type="component" value="Unassembled WGS sequence"/>
</dbReference>
<keyword evidence="2" id="KW-0328">Glycosyltransferase</keyword>
<dbReference type="STRING" id="937218.SAMN06297251_111133"/>
<comment type="similarity">
    <text evidence="1">Belongs to the glycosyltransferase 2 family.</text>
</comment>
<dbReference type="InterPro" id="IPR029044">
    <property type="entry name" value="Nucleotide-diphossugar_trans"/>
</dbReference>
<dbReference type="Pfam" id="PF02709">
    <property type="entry name" value="Glyco_transf_7C"/>
    <property type="match status" value="1"/>
</dbReference>
<dbReference type="GO" id="GO:0016757">
    <property type="term" value="F:glycosyltransferase activity"/>
    <property type="evidence" value="ECO:0007669"/>
    <property type="project" value="UniProtKB-KW"/>
</dbReference>
<evidence type="ECO:0000256" key="1">
    <source>
        <dbReference type="ARBA" id="ARBA00006739"/>
    </source>
</evidence>
<reference evidence="6 7" key="1">
    <citation type="submission" date="2017-04" db="EMBL/GenBank/DDBJ databases">
        <authorList>
            <person name="Afonso C.L."/>
            <person name="Miller P.J."/>
            <person name="Scott M.A."/>
            <person name="Spackman E."/>
            <person name="Goraichik I."/>
            <person name="Dimitrov K.M."/>
            <person name="Suarez D.L."/>
            <person name="Swayne D.E."/>
        </authorList>
    </citation>
    <scope>NUCLEOTIDE SEQUENCE [LARGE SCALE GENOMIC DNA]</scope>
    <source>
        <strain evidence="6 7">CGMCC 1.10972</strain>
    </source>
</reference>
<protein>
    <submittedName>
        <fullName evidence="6">Glycosyltransferase, GT2 family</fullName>
    </submittedName>
</protein>
<dbReference type="InterPro" id="IPR027791">
    <property type="entry name" value="Galactosyl_T_C"/>
</dbReference>
<dbReference type="PANTHER" id="PTHR43179">
    <property type="entry name" value="RHAMNOSYLTRANSFERASE WBBL"/>
    <property type="match status" value="1"/>
</dbReference>